<evidence type="ECO:0000313" key="2">
    <source>
        <dbReference type="Proteomes" id="UP001597145"/>
    </source>
</evidence>
<dbReference type="RefSeq" id="WP_343984120.1">
    <property type="nucleotide sequence ID" value="NZ_BAAAJG010000017.1"/>
</dbReference>
<name>A0ABW4FWT7_9PSEU</name>
<proteinExistence type="predicted"/>
<dbReference type="Proteomes" id="UP001597145">
    <property type="component" value="Unassembled WGS sequence"/>
</dbReference>
<comment type="caution">
    <text evidence="1">The sequence shown here is derived from an EMBL/GenBank/DDBJ whole genome shotgun (WGS) entry which is preliminary data.</text>
</comment>
<sequence>MTDYLLAAGTNRAPATHAPEHMAAWLESRDYRLVRLPGDRDDAELVSRIAAAIDWRSLADDAAGRQAIIRQVLTAVGIRGVTGSRTPRVA</sequence>
<reference evidence="2" key="1">
    <citation type="journal article" date="2019" name="Int. J. Syst. Evol. Microbiol.">
        <title>The Global Catalogue of Microorganisms (GCM) 10K type strain sequencing project: providing services to taxonomists for standard genome sequencing and annotation.</title>
        <authorList>
            <consortium name="The Broad Institute Genomics Platform"/>
            <consortium name="The Broad Institute Genome Sequencing Center for Infectious Disease"/>
            <person name="Wu L."/>
            <person name="Ma J."/>
        </authorList>
    </citation>
    <scope>NUCLEOTIDE SEQUENCE [LARGE SCALE GENOMIC DNA]</scope>
    <source>
        <strain evidence="2">JCM 12165</strain>
    </source>
</reference>
<protein>
    <submittedName>
        <fullName evidence="1">Uncharacterized protein</fullName>
    </submittedName>
</protein>
<accession>A0ABW4FWT7</accession>
<gene>
    <name evidence="1" type="ORF">ACFSCY_33805</name>
</gene>
<keyword evidence="2" id="KW-1185">Reference proteome</keyword>
<organism evidence="1 2">
    <name type="scientific">Pseudonocardia aurantiaca</name>
    <dbReference type="NCBI Taxonomy" id="75290"/>
    <lineage>
        <taxon>Bacteria</taxon>
        <taxon>Bacillati</taxon>
        <taxon>Actinomycetota</taxon>
        <taxon>Actinomycetes</taxon>
        <taxon>Pseudonocardiales</taxon>
        <taxon>Pseudonocardiaceae</taxon>
        <taxon>Pseudonocardia</taxon>
    </lineage>
</organism>
<evidence type="ECO:0000313" key="1">
    <source>
        <dbReference type="EMBL" id="MFD1534406.1"/>
    </source>
</evidence>
<dbReference type="EMBL" id="JBHUCP010000034">
    <property type="protein sequence ID" value="MFD1534406.1"/>
    <property type="molecule type" value="Genomic_DNA"/>
</dbReference>